<keyword evidence="9 17" id="KW-0573">Peptidoglycan synthesis</keyword>
<keyword evidence="8 17" id="KW-0133">Cell shape</keyword>
<evidence type="ECO:0000256" key="4">
    <source>
        <dbReference type="ARBA" id="ARBA00021581"/>
    </source>
</evidence>
<comment type="subcellular location">
    <subcellularLocation>
        <location evidence="1 17">Cell membrane</location>
        <topology evidence="1 17">Multi-pass membrane protein</topology>
    </subcellularLocation>
</comment>
<dbReference type="GO" id="GO:0005886">
    <property type="term" value="C:plasma membrane"/>
    <property type="evidence" value="ECO:0007669"/>
    <property type="project" value="UniProtKB-SubCell"/>
</dbReference>
<organism evidence="18 19">
    <name type="scientific">Candidatus Scatomonas pullistercoris</name>
    <dbReference type="NCBI Taxonomy" id="2840920"/>
    <lineage>
        <taxon>Bacteria</taxon>
        <taxon>Bacillati</taxon>
        <taxon>Bacillota</taxon>
        <taxon>Clostridia</taxon>
        <taxon>Lachnospirales</taxon>
        <taxon>Lachnospiraceae</taxon>
        <taxon>Lachnospiraceae incertae sedis</taxon>
        <taxon>Candidatus Scatomonas</taxon>
    </lineage>
</organism>
<dbReference type="GO" id="GO:0008360">
    <property type="term" value="P:regulation of cell shape"/>
    <property type="evidence" value="ECO:0007669"/>
    <property type="project" value="UniProtKB-KW"/>
</dbReference>
<evidence type="ECO:0000256" key="11">
    <source>
        <dbReference type="ARBA" id="ARBA00023136"/>
    </source>
</evidence>
<keyword evidence="5 17" id="KW-1003">Cell membrane</keyword>
<dbReference type="GO" id="GO:0009252">
    <property type="term" value="P:peptidoglycan biosynthetic process"/>
    <property type="evidence" value="ECO:0007669"/>
    <property type="project" value="UniProtKB-KW"/>
</dbReference>
<evidence type="ECO:0000256" key="8">
    <source>
        <dbReference type="ARBA" id="ARBA00022960"/>
    </source>
</evidence>
<dbReference type="Pfam" id="PF02673">
    <property type="entry name" value="BacA"/>
    <property type="match status" value="1"/>
</dbReference>
<feature type="transmembrane region" description="Helical" evidence="17">
    <location>
        <begin position="42"/>
        <end position="61"/>
    </location>
</feature>
<evidence type="ECO:0000256" key="6">
    <source>
        <dbReference type="ARBA" id="ARBA00022692"/>
    </source>
</evidence>
<dbReference type="GO" id="GO:0046677">
    <property type="term" value="P:response to antibiotic"/>
    <property type="evidence" value="ECO:0007669"/>
    <property type="project" value="UniProtKB-UniRule"/>
</dbReference>
<dbReference type="GO" id="GO:0050380">
    <property type="term" value="F:undecaprenyl-diphosphatase activity"/>
    <property type="evidence" value="ECO:0007669"/>
    <property type="project" value="UniProtKB-UniRule"/>
</dbReference>
<comment type="similarity">
    <text evidence="2 17">Belongs to the UppP family.</text>
</comment>
<dbReference type="GO" id="GO:0071555">
    <property type="term" value="P:cell wall organization"/>
    <property type="evidence" value="ECO:0007669"/>
    <property type="project" value="UniProtKB-KW"/>
</dbReference>
<evidence type="ECO:0000313" key="19">
    <source>
        <dbReference type="Proteomes" id="UP000824169"/>
    </source>
</evidence>
<evidence type="ECO:0000256" key="15">
    <source>
        <dbReference type="ARBA" id="ARBA00032932"/>
    </source>
</evidence>
<evidence type="ECO:0000256" key="10">
    <source>
        <dbReference type="ARBA" id="ARBA00022989"/>
    </source>
</evidence>
<feature type="transmembrane region" description="Helical" evidence="17">
    <location>
        <begin position="237"/>
        <end position="259"/>
    </location>
</feature>
<evidence type="ECO:0000256" key="3">
    <source>
        <dbReference type="ARBA" id="ARBA00012374"/>
    </source>
</evidence>
<dbReference type="HAMAP" id="MF_01006">
    <property type="entry name" value="Undec_diphosphatase"/>
    <property type="match status" value="1"/>
</dbReference>
<keyword evidence="10 17" id="KW-1133">Transmembrane helix</keyword>
<evidence type="ECO:0000256" key="16">
    <source>
        <dbReference type="ARBA" id="ARBA00047594"/>
    </source>
</evidence>
<evidence type="ECO:0000256" key="14">
    <source>
        <dbReference type="ARBA" id="ARBA00032707"/>
    </source>
</evidence>
<comment type="function">
    <text evidence="17">Catalyzes the dephosphorylation of undecaprenyl diphosphate (UPP). Confers resistance to bacitracin.</text>
</comment>
<evidence type="ECO:0000256" key="7">
    <source>
        <dbReference type="ARBA" id="ARBA00022801"/>
    </source>
</evidence>
<dbReference type="AlphaFoldDB" id="A0A9D1P1T4"/>
<feature type="transmembrane region" description="Helical" evidence="17">
    <location>
        <begin position="206"/>
        <end position="225"/>
    </location>
</feature>
<dbReference type="EC" id="3.6.1.27" evidence="3 17"/>
<evidence type="ECO:0000256" key="1">
    <source>
        <dbReference type="ARBA" id="ARBA00004651"/>
    </source>
</evidence>
<evidence type="ECO:0000313" key="18">
    <source>
        <dbReference type="EMBL" id="HIV24467.1"/>
    </source>
</evidence>
<comment type="miscellaneous">
    <text evidence="17">Bacitracin is thought to be involved in the inhibition of peptidoglycan synthesis by sequestering undecaprenyl diphosphate, thereby reducing the pool of lipid carrier available.</text>
</comment>
<reference evidence="18" key="2">
    <citation type="journal article" date="2021" name="PeerJ">
        <title>Extensive microbial diversity within the chicken gut microbiome revealed by metagenomics and culture.</title>
        <authorList>
            <person name="Gilroy R."/>
            <person name="Ravi A."/>
            <person name="Getino M."/>
            <person name="Pursley I."/>
            <person name="Horton D.L."/>
            <person name="Alikhan N.F."/>
            <person name="Baker D."/>
            <person name="Gharbi K."/>
            <person name="Hall N."/>
            <person name="Watson M."/>
            <person name="Adriaenssens E.M."/>
            <person name="Foster-Nyarko E."/>
            <person name="Jarju S."/>
            <person name="Secka A."/>
            <person name="Antonio M."/>
            <person name="Oren A."/>
            <person name="Chaudhuri R.R."/>
            <person name="La Ragione R."/>
            <person name="Hildebrand F."/>
            <person name="Pallen M.J."/>
        </authorList>
    </citation>
    <scope>NUCLEOTIDE SEQUENCE</scope>
    <source>
        <strain evidence="18">CHK188-20938</strain>
    </source>
</reference>
<name>A0A9D1P1T4_9FIRM</name>
<feature type="transmembrane region" description="Helical" evidence="17">
    <location>
        <begin position="136"/>
        <end position="157"/>
    </location>
</feature>
<dbReference type="PANTHER" id="PTHR30622">
    <property type="entry name" value="UNDECAPRENYL-DIPHOSPHATASE"/>
    <property type="match status" value="1"/>
</dbReference>
<evidence type="ECO:0000256" key="9">
    <source>
        <dbReference type="ARBA" id="ARBA00022984"/>
    </source>
</evidence>
<keyword evidence="11 17" id="KW-0472">Membrane</keyword>
<feature type="transmembrane region" description="Helical" evidence="17">
    <location>
        <begin position="271"/>
        <end position="288"/>
    </location>
</feature>
<protein>
    <recommendedName>
        <fullName evidence="4 17">Undecaprenyl-diphosphatase</fullName>
        <ecNumber evidence="3 17">3.6.1.27</ecNumber>
    </recommendedName>
    <alternativeName>
        <fullName evidence="15 17">Bacitracin resistance protein</fullName>
    </alternativeName>
    <alternativeName>
        <fullName evidence="14 17">Undecaprenyl pyrophosphate phosphatase</fullName>
    </alternativeName>
</protein>
<feature type="transmembrane region" description="Helical" evidence="17">
    <location>
        <begin position="108"/>
        <end position="130"/>
    </location>
</feature>
<proteinExistence type="inferred from homology"/>
<keyword evidence="12 17" id="KW-0046">Antibiotic resistance</keyword>
<dbReference type="EMBL" id="DVOO01000006">
    <property type="protein sequence ID" value="HIV24467.1"/>
    <property type="molecule type" value="Genomic_DNA"/>
</dbReference>
<accession>A0A9D1P1T4</accession>
<keyword evidence="7 17" id="KW-0378">Hydrolase</keyword>
<sequence length="289" mass="31464">MNILQAALLGLVQGVTEFFPISSSGHLALIGNLLGAEGTTNLLFVVMLHMGTLLSILTVFYKDILRILFEFAGMIRDLFFNLKLHFSNPMREGHIPYRKILGGSYRKFTALLLVSLIPTVLVACLVSPIVEMLTGNLLASGLGLFITALLLFVSSFIMVSDRGPKEAKFLDAFVIGAFQGFGAFPGNSRLAMTLSSGFLSGFTRKFTIKYAFLLAVPTIIGAMLFEGSRSHAMDVAVGVLPCLTGMAVSAVVGFFMIRLALKVLSRKRNRFFALYCLIIGIISIVGYLR</sequence>
<evidence type="ECO:0000256" key="12">
    <source>
        <dbReference type="ARBA" id="ARBA00023251"/>
    </source>
</evidence>
<evidence type="ECO:0000256" key="5">
    <source>
        <dbReference type="ARBA" id="ARBA00022475"/>
    </source>
</evidence>
<dbReference type="PANTHER" id="PTHR30622:SF2">
    <property type="entry name" value="UNDECAPRENYL-DIPHOSPHATASE"/>
    <property type="match status" value="1"/>
</dbReference>
<keyword evidence="6 17" id="KW-0812">Transmembrane</keyword>
<dbReference type="Proteomes" id="UP000824169">
    <property type="component" value="Unassembled WGS sequence"/>
</dbReference>
<evidence type="ECO:0000256" key="17">
    <source>
        <dbReference type="HAMAP-Rule" id="MF_01006"/>
    </source>
</evidence>
<gene>
    <name evidence="17" type="primary">uppP</name>
    <name evidence="18" type="ORF">IAB71_01560</name>
</gene>
<comment type="caution">
    <text evidence="18">The sequence shown here is derived from an EMBL/GenBank/DDBJ whole genome shotgun (WGS) entry which is preliminary data.</text>
</comment>
<evidence type="ECO:0000256" key="2">
    <source>
        <dbReference type="ARBA" id="ARBA00010621"/>
    </source>
</evidence>
<reference evidence="18" key="1">
    <citation type="submission" date="2020-10" db="EMBL/GenBank/DDBJ databases">
        <authorList>
            <person name="Gilroy R."/>
        </authorList>
    </citation>
    <scope>NUCLEOTIDE SEQUENCE</scope>
    <source>
        <strain evidence="18">CHK188-20938</strain>
    </source>
</reference>
<evidence type="ECO:0000256" key="13">
    <source>
        <dbReference type="ARBA" id="ARBA00023316"/>
    </source>
</evidence>
<keyword evidence="13 17" id="KW-0961">Cell wall biogenesis/degradation</keyword>
<dbReference type="InterPro" id="IPR003824">
    <property type="entry name" value="UppP"/>
</dbReference>
<comment type="catalytic activity">
    <reaction evidence="16 17">
        <text>di-trans,octa-cis-undecaprenyl diphosphate + H2O = di-trans,octa-cis-undecaprenyl phosphate + phosphate + H(+)</text>
        <dbReference type="Rhea" id="RHEA:28094"/>
        <dbReference type="ChEBI" id="CHEBI:15377"/>
        <dbReference type="ChEBI" id="CHEBI:15378"/>
        <dbReference type="ChEBI" id="CHEBI:43474"/>
        <dbReference type="ChEBI" id="CHEBI:58405"/>
        <dbReference type="ChEBI" id="CHEBI:60392"/>
        <dbReference type="EC" id="3.6.1.27"/>
    </reaction>
</comment>